<dbReference type="Pfam" id="PF00675">
    <property type="entry name" value="Peptidase_M16"/>
    <property type="match status" value="1"/>
</dbReference>
<dbReference type="AlphaFoldDB" id="A0A3E1NQM8"/>
<keyword evidence="4" id="KW-1185">Reference proteome</keyword>
<reference evidence="3 4" key="1">
    <citation type="submission" date="2018-08" db="EMBL/GenBank/DDBJ databases">
        <title>Chitinophagaceae sp. K23C18032701, a novel bacterium isolated from forest soil.</title>
        <authorList>
            <person name="Wang C."/>
        </authorList>
    </citation>
    <scope>NUCLEOTIDE SEQUENCE [LARGE SCALE GENOMIC DNA]</scope>
    <source>
        <strain evidence="3 4">K23C18032701</strain>
    </source>
</reference>
<feature type="domain" description="Peptidase M16 C-terminal" evidence="2">
    <location>
        <begin position="184"/>
        <end position="359"/>
    </location>
</feature>
<dbReference type="PANTHER" id="PTHR11851:SF224">
    <property type="entry name" value="PROCESSING PROTEASE"/>
    <property type="match status" value="1"/>
</dbReference>
<dbReference type="SUPFAM" id="SSF63411">
    <property type="entry name" value="LuxS/MPP-like metallohydrolase"/>
    <property type="match status" value="2"/>
</dbReference>
<dbReference type="InterPro" id="IPR011765">
    <property type="entry name" value="Pept_M16_N"/>
</dbReference>
<dbReference type="InterPro" id="IPR007863">
    <property type="entry name" value="Peptidase_M16_C"/>
</dbReference>
<dbReference type="Gene3D" id="3.30.830.10">
    <property type="entry name" value="Metalloenzyme, LuxS/M16 peptidase-like"/>
    <property type="match status" value="2"/>
</dbReference>
<comment type="caution">
    <text evidence="3">The sequence shown here is derived from an EMBL/GenBank/DDBJ whole genome shotgun (WGS) entry which is preliminary data.</text>
</comment>
<sequence length="426" mass="48840">MLNRKQEPDIHDAVDFDVTLKPYESFTLDNGVPVYTIDGGAQEVLMLEWVFYAGNWYEQQNIVAATANFMLKNGTAGKSAFALNEHFEFYGAYLNRNCYNETASVTLHCLAKHLPDLLPVVAEIFSESVFPQNELDIYKQNQKQRLEVNLKKCDFVSNRLIDEYVFGIDHPYGKYTSTKDYDALQRESLEAFYQQFYKNGRCMLFAAGKLPADIGTQLNKVFGQLPFNRTEMPAVSHAFTPATEKKYRIINDTNGVQGAIRMARPFPNRHHPDFPKVQVLNNILGGFFGSRLMSNIREDKGYTYGIHSYLQNHVHSSAWMISTEAGRDVCEATITEVYKEMQLLRDEPVDAEELHLVKNYMIGSVLGDLDGPFQIIGRWKNYILNNLTDAWFYNSLQTIRSITAEELQALAQQYLQPDDFYELVVI</sequence>
<evidence type="ECO:0000313" key="4">
    <source>
        <dbReference type="Proteomes" id="UP000261284"/>
    </source>
</evidence>
<dbReference type="Pfam" id="PF05193">
    <property type="entry name" value="Peptidase_M16_C"/>
    <property type="match status" value="1"/>
</dbReference>
<dbReference type="GO" id="GO:0046872">
    <property type="term" value="F:metal ion binding"/>
    <property type="evidence" value="ECO:0007669"/>
    <property type="project" value="InterPro"/>
</dbReference>
<dbReference type="EMBL" id="QTJU01000001">
    <property type="protein sequence ID" value="RFM30232.1"/>
    <property type="molecule type" value="Genomic_DNA"/>
</dbReference>
<evidence type="ECO:0000259" key="1">
    <source>
        <dbReference type="Pfam" id="PF00675"/>
    </source>
</evidence>
<organism evidence="3 4">
    <name type="scientific">Deminuibacter soli</name>
    <dbReference type="NCBI Taxonomy" id="2291815"/>
    <lineage>
        <taxon>Bacteria</taxon>
        <taxon>Pseudomonadati</taxon>
        <taxon>Bacteroidota</taxon>
        <taxon>Chitinophagia</taxon>
        <taxon>Chitinophagales</taxon>
        <taxon>Chitinophagaceae</taxon>
        <taxon>Deminuibacter</taxon>
    </lineage>
</organism>
<dbReference type="InterPro" id="IPR011249">
    <property type="entry name" value="Metalloenz_LuxS/M16"/>
</dbReference>
<evidence type="ECO:0000313" key="3">
    <source>
        <dbReference type="EMBL" id="RFM30232.1"/>
    </source>
</evidence>
<dbReference type="InterPro" id="IPR050361">
    <property type="entry name" value="MPP/UQCRC_Complex"/>
</dbReference>
<name>A0A3E1NQM8_9BACT</name>
<proteinExistence type="predicted"/>
<dbReference type="Proteomes" id="UP000261284">
    <property type="component" value="Unassembled WGS sequence"/>
</dbReference>
<protein>
    <submittedName>
        <fullName evidence="3">Insulinase family protein</fullName>
    </submittedName>
</protein>
<dbReference type="RefSeq" id="WP_116845988.1">
    <property type="nucleotide sequence ID" value="NZ_QTJU01000001.1"/>
</dbReference>
<evidence type="ECO:0000259" key="2">
    <source>
        <dbReference type="Pfam" id="PF05193"/>
    </source>
</evidence>
<accession>A0A3E1NQM8</accession>
<gene>
    <name evidence="3" type="ORF">DXN05_04480</name>
</gene>
<feature type="domain" description="Peptidase M16 N-terminal" evidence="1">
    <location>
        <begin position="54"/>
        <end position="156"/>
    </location>
</feature>
<dbReference type="OrthoDB" id="9811314at2"/>
<dbReference type="PANTHER" id="PTHR11851">
    <property type="entry name" value="METALLOPROTEASE"/>
    <property type="match status" value="1"/>
</dbReference>